<organism evidence="2 3">
    <name type="scientific">Aspergillus sclerotialis</name>
    <dbReference type="NCBI Taxonomy" id="2070753"/>
    <lineage>
        <taxon>Eukaryota</taxon>
        <taxon>Fungi</taxon>
        <taxon>Dikarya</taxon>
        <taxon>Ascomycota</taxon>
        <taxon>Pezizomycotina</taxon>
        <taxon>Eurotiomycetes</taxon>
        <taxon>Eurotiomycetidae</taxon>
        <taxon>Eurotiales</taxon>
        <taxon>Aspergillaceae</taxon>
        <taxon>Aspergillus</taxon>
        <taxon>Aspergillus subgen. Polypaecilum</taxon>
    </lineage>
</organism>
<sequence>MNPVPRLLSQLFESSIFIQIGDRDFQVPRDIFSAPGDSPNFFTLGFGGFFASPQEVFPGLDRTNLLRPPAIIPPCVPHRSGDLFAELLHTLRGYPVHIRDEGHRLQLLKDCKYYHLRGLEQKLIAHDISFNPFSGREEILIRLEDVRQSGLKFVWDDPDAGVDGRKGGRVVYSRPFVDEKSYDLIVQIGGETTAIDINTMTAVFFVLTKARVASLLNVVSNRMNLNPSPPTRTPPDLSTPSGGTTEKQSISSNTPLGGETVKIQIDDETDLVVDGNPVSWASLQAGASQTETSEPPAKRKRTEGDGKRDWIVRDGQWKLRVQRNAAGGGYEIAFVATKLDVCTEQRVRNRGRAWLG</sequence>
<evidence type="ECO:0000313" key="3">
    <source>
        <dbReference type="Proteomes" id="UP000266188"/>
    </source>
</evidence>
<dbReference type="AlphaFoldDB" id="A0A3A2Z5C6"/>
<feature type="compositionally biased region" description="Polar residues" evidence="1">
    <location>
        <begin position="236"/>
        <end position="255"/>
    </location>
</feature>
<dbReference type="OrthoDB" id="2414723at2759"/>
<keyword evidence="3" id="KW-1185">Reference proteome</keyword>
<dbReference type="PANTHER" id="PTHR31758:SF2">
    <property type="entry name" value="BTB_POZ DOMAIN-CONTAINING PROTEIN YLR108C"/>
    <property type="match status" value="1"/>
</dbReference>
<dbReference type="SUPFAM" id="SSF54695">
    <property type="entry name" value="POZ domain"/>
    <property type="match status" value="1"/>
</dbReference>
<proteinExistence type="predicted"/>
<feature type="region of interest" description="Disordered" evidence="1">
    <location>
        <begin position="283"/>
        <end position="307"/>
    </location>
</feature>
<name>A0A3A2Z5C6_9EURO</name>
<dbReference type="InterPro" id="IPR011333">
    <property type="entry name" value="SKP1/BTB/POZ_sf"/>
</dbReference>
<dbReference type="PANTHER" id="PTHR31758">
    <property type="entry name" value="BTB/POZ DOMAIN-CONTAINING PROTEIN YLR108C"/>
    <property type="match status" value="1"/>
</dbReference>
<gene>
    <name evidence="2" type="ORF">PHISCL_09393</name>
</gene>
<dbReference type="Gene3D" id="3.30.710.10">
    <property type="entry name" value="Potassium Channel Kv1.1, Chain A"/>
    <property type="match status" value="1"/>
</dbReference>
<accession>A0A3A2Z5C6</accession>
<protein>
    <submittedName>
        <fullName evidence="2">Domain containing protein</fullName>
    </submittedName>
</protein>
<evidence type="ECO:0000256" key="1">
    <source>
        <dbReference type="SAM" id="MobiDB-lite"/>
    </source>
</evidence>
<feature type="compositionally biased region" description="Polar residues" evidence="1">
    <location>
        <begin position="283"/>
        <end position="293"/>
    </location>
</feature>
<evidence type="ECO:0000313" key="2">
    <source>
        <dbReference type="EMBL" id="RJE18269.1"/>
    </source>
</evidence>
<comment type="caution">
    <text evidence="2">The sequence shown here is derived from an EMBL/GenBank/DDBJ whole genome shotgun (WGS) entry which is preliminary data.</text>
</comment>
<reference evidence="3" key="1">
    <citation type="submission" date="2017-02" db="EMBL/GenBank/DDBJ databases">
        <authorList>
            <person name="Tafer H."/>
            <person name="Lopandic K."/>
        </authorList>
    </citation>
    <scope>NUCLEOTIDE SEQUENCE [LARGE SCALE GENOMIC DNA]</scope>
    <source>
        <strain evidence="3">CBS 366.77</strain>
    </source>
</reference>
<dbReference type="STRING" id="2070753.A0A3A2Z5C6"/>
<dbReference type="Proteomes" id="UP000266188">
    <property type="component" value="Unassembled WGS sequence"/>
</dbReference>
<feature type="region of interest" description="Disordered" evidence="1">
    <location>
        <begin position="222"/>
        <end position="258"/>
    </location>
</feature>
<dbReference type="EMBL" id="MVGC01000587">
    <property type="protein sequence ID" value="RJE18269.1"/>
    <property type="molecule type" value="Genomic_DNA"/>
</dbReference>